<accession>A0ABS9E565</accession>
<dbReference type="PANTHER" id="PTHR48080:SF3">
    <property type="entry name" value="ENOLASE SUPERFAMILY MEMBER DDB_G0284701"/>
    <property type="match status" value="1"/>
</dbReference>
<keyword evidence="2" id="KW-0479">Metal-binding</keyword>
<dbReference type="SMART" id="SM00922">
    <property type="entry name" value="MR_MLE"/>
    <property type="match status" value="1"/>
</dbReference>
<proteinExistence type="inferred from homology"/>
<dbReference type="InterPro" id="IPR036849">
    <property type="entry name" value="Enolase-like_C_sf"/>
</dbReference>
<dbReference type="InterPro" id="IPR029065">
    <property type="entry name" value="Enolase_C-like"/>
</dbReference>
<dbReference type="InterPro" id="IPR034620">
    <property type="entry name" value="Cis-3-h-L-Pro_dehydratase"/>
</dbReference>
<feature type="domain" description="Mandelate racemase/muconate lactonizing enzyme C-terminal" evidence="3">
    <location>
        <begin position="144"/>
        <end position="237"/>
    </location>
</feature>
<dbReference type="EMBL" id="JAKGTI010000001">
    <property type="protein sequence ID" value="MCF4097999.1"/>
    <property type="molecule type" value="Genomic_DNA"/>
</dbReference>
<dbReference type="Gene3D" id="3.30.390.10">
    <property type="entry name" value="Enolase-like, N-terminal domain"/>
    <property type="match status" value="1"/>
</dbReference>
<dbReference type="InterPro" id="IPR034593">
    <property type="entry name" value="DgoD-like"/>
</dbReference>
<dbReference type="PANTHER" id="PTHR48080">
    <property type="entry name" value="D-GALACTONATE DEHYDRATASE-RELATED"/>
    <property type="match status" value="1"/>
</dbReference>
<dbReference type="Gene3D" id="3.20.20.120">
    <property type="entry name" value="Enolase-like C-terminal domain"/>
    <property type="match status" value="1"/>
</dbReference>
<dbReference type="SFLD" id="SFLDS00001">
    <property type="entry name" value="Enolase"/>
    <property type="match status" value="1"/>
</dbReference>
<dbReference type="InterPro" id="IPR029017">
    <property type="entry name" value="Enolase-like_N"/>
</dbReference>
<dbReference type="SUPFAM" id="SSF54826">
    <property type="entry name" value="Enolase N-terminal domain-like"/>
    <property type="match status" value="1"/>
</dbReference>
<evidence type="ECO:0000259" key="3">
    <source>
        <dbReference type="SMART" id="SM00922"/>
    </source>
</evidence>
<dbReference type="SFLD" id="SFLDG00180">
    <property type="entry name" value="muconate_cycloisomerase"/>
    <property type="match status" value="1"/>
</dbReference>
<dbReference type="InterPro" id="IPR013342">
    <property type="entry name" value="Mandelate_racemase_C"/>
</dbReference>
<dbReference type="Proteomes" id="UP001201217">
    <property type="component" value="Unassembled WGS sequence"/>
</dbReference>
<dbReference type="Pfam" id="PF02746">
    <property type="entry name" value="MR_MLE_N"/>
    <property type="match status" value="1"/>
</dbReference>
<comment type="caution">
    <text evidence="4">The sequence shown here is derived from an EMBL/GenBank/DDBJ whole genome shotgun (WGS) entry which is preliminary data.</text>
</comment>
<evidence type="ECO:0000313" key="5">
    <source>
        <dbReference type="Proteomes" id="UP001201217"/>
    </source>
</evidence>
<evidence type="ECO:0000256" key="2">
    <source>
        <dbReference type="ARBA" id="ARBA00022723"/>
    </source>
</evidence>
<dbReference type="SUPFAM" id="SSF51604">
    <property type="entry name" value="Enolase C-terminal domain-like"/>
    <property type="match status" value="1"/>
</dbReference>
<dbReference type="InterPro" id="IPR054855">
    <property type="entry name" value="HProlDhtase"/>
</dbReference>
<comment type="similarity">
    <text evidence="1">Belongs to the mandelate racemase/muconate lactonizing enzyme family.</text>
</comment>
<dbReference type="Pfam" id="PF13378">
    <property type="entry name" value="MR_MLE_C"/>
    <property type="match status" value="1"/>
</dbReference>
<evidence type="ECO:0000313" key="4">
    <source>
        <dbReference type="EMBL" id="MCF4097999.1"/>
    </source>
</evidence>
<protein>
    <submittedName>
        <fullName evidence="4">Mandelate racemase/muconate lactonizing enzyme family protein</fullName>
    </submittedName>
</protein>
<dbReference type="RefSeq" id="WP_236113538.1">
    <property type="nucleotide sequence ID" value="NZ_JAKGTI010000001.1"/>
</dbReference>
<dbReference type="InterPro" id="IPR013341">
    <property type="entry name" value="Mandelate_racemase_N_dom"/>
</dbReference>
<dbReference type="SFLD" id="SFLDF00555">
    <property type="entry name" value="cis-3-hydroxy-L-proline_dehydr"/>
    <property type="match status" value="1"/>
</dbReference>
<dbReference type="NCBIfam" id="NF043002">
    <property type="entry name" value="HProlDhtase"/>
    <property type="match status" value="1"/>
</dbReference>
<sequence length="368" mass="40220">MKITALRVYQIDLPLREGRYNWSNGNFVEVFDSTVLAVETDAGITGYAECCPLGSAYLPSYAKGVREGLKELAPHVIGLDPRDLNIINNAMDAGLRGHLYAKAPIDIACWDILGKATDLPVYTLLGGKQQEKVALYRAISQEDPEMMAKKIDGYRNEGYTKFQLKVGGDANDDIARIHATREVLDRGEVLVADANTGWNRHEAARVAAAVAHLDVYIEQPCMTYEECLSIRRRTARPFIMDENIFDEAMLRKGLADDAMDAINLKISKVGGLTKARLMRDICVNAGLAMTIEDTWGGDIVTATIAHLAASTPEAFSFSATDFNSYGTVDFAACAPKRVDGFMSPADAPGLGVEPDFDVLGEPEFELRG</sequence>
<keyword evidence="5" id="KW-1185">Reference proteome</keyword>
<evidence type="ECO:0000256" key="1">
    <source>
        <dbReference type="ARBA" id="ARBA00008031"/>
    </source>
</evidence>
<organism evidence="4 5">
    <name type="scientific">Maritalea mediterranea</name>
    <dbReference type="NCBI Taxonomy" id="2909667"/>
    <lineage>
        <taxon>Bacteria</taxon>
        <taxon>Pseudomonadati</taxon>
        <taxon>Pseudomonadota</taxon>
        <taxon>Alphaproteobacteria</taxon>
        <taxon>Hyphomicrobiales</taxon>
        <taxon>Devosiaceae</taxon>
        <taxon>Maritalea</taxon>
    </lineage>
</organism>
<gene>
    <name evidence="4" type="ORF">L1I42_05795</name>
</gene>
<name>A0ABS9E565_9HYPH</name>
<reference evidence="4 5" key="1">
    <citation type="submission" date="2022-01" db="EMBL/GenBank/DDBJ databases">
        <title>Maritalea mediterranea sp. nov., isolated from marine plastic residues from the Malva-rosa beach (Valencia, Spain).</title>
        <authorList>
            <person name="Vidal-Verdu A."/>
            <person name="Molina-Menor E."/>
            <person name="Pascual J."/>
            <person name="Pereto J."/>
            <person name="Porcar M."/>
        </authorList>
    </citation>
    <scope>NUCLEOTIDE SEQUENCE [LARGE SCALE GENOMIC DNA]</scope>
    <source>
        <strain evidence="4 5">P4.10X</strain>
    </source>
</reference>